<accession>A0ACC1CPG2</accession>
<evidence type="ECO:0000313" key="1">
    <source>
        <dbReference type="EMBL" id="KAJ0173495.1"/>
    </source>
</evidence>
<reference evidence="1 2" key="1">
    <citation type="journal article" date="2021" name="Front. Genet.">
        <title>Chromosome-Level Genome Assembly Reveals Significant Gene Expansion in the Toll and IMD Signaling Pathways of Dendrolimus kikuchii.</title>
        <authorList>
            <person name="Zhou J."/>
            <person name="Wu P."/>
            <person name="Xiong Z."/>
            <person name="Liu N."/>
            <person name="Zhao N."/>
            <person name="Ji M."/>
            <person name="Qiu Y."/>
            <person name="Yang B."/>
        </authorList>
    </citation>
    <scope>NUCLEOTIDE SEQUENCE [LARGE SCALE GENOMIC DNA]</scope>
    <source>
        <strain evidence="1">Ann1</strain>
    </source>
</reference>
<proteinExistence type="predicted"/>
<gene>
    <name evidence="1" type="ORF">K1T71_010644</name>
</gene>
<dbReference type="Proteomes" id="UP000824533">
    <property type="component" value="Linkage Group LG19"/>
</dbReference>
<evidence type="ECO:0000313" key="2">
    <source>
        <dbReference type="Proteomes" id="UP000824533"/>
    </source>
</evidence>
<comment type="caution">
    <text evidence="1">The sequence shown here is derived from an EMBL/GenBank/DDBJ whole genome shotgun (WGS) entry which is preliminary data.</text>
</comment>
<organism evidence="1 2">
    <name type="scientific">Dendrolimus kikuchii</name>
    <dbReference type="NCBI Taxonomy" id="765133"/>
    <lineage>
        <taxon>Eukaryota</taxon>
        <taxon>Metazoa</taxon>
        <taxon>Ecdysozoa</taxon>
        <taxon>Arthropoda</taxon>
        <taxon>Hexapoda</taxon>
        <taxon>Insecta</taxon>
        <taxon>Pterygota</taxon>
        <taxon>Neoptera</taxon>
        <taxon>Endopterygota</taxon>
        <taxon>Lepidoptera</taxon>
        <taxon>Glossata</taxon>
        <taxon>Ditrysia</taxon>
        <taxon>Bombycoidea</taxon>
        <taxon>Lasiocampidae</taxon>
        <taxon>Dendrolimus</taxon>
    </lineage>
</organism>
<dbReference type="EMBL" id="CM034405">
    <property type="protein sequence ID" value="KAJ0173495.1"/>
    <property type="molecule type" value="Genomic_DNA"/>
</dbReference>
<sequence>MIYKFFIIFLAVTSVVTEKVSYNDHKVLKIIPKNEDTVEVLKDIRSSGLGEFWDEAIQVNKKVKLNVAPHKYKAVQDKLKNNAIEYEVVFNDMQKIIDQQQMPARNTTGENFLDFTWDRYHNLAQIYAWLDRVYAAYPNVVNLTSMGPSVDGREIKGIIINYKPNNANKSIGMLEGTLHAREWISPATVTWIIKEFLTSTDPAVRALAEDLEWHIFPVVNPDGYVYSFEHRRMWRKNRSRANFTSCAHLQTEDDMSNGVDLNRNFDFVWMSIGASNDSCSNTFAGPIPFSEPESRAIAQRVLTLKDEGRFIYYIAVHSYTQLFVIPYSHVSGVDVLLANNYADMYEIAIRGSEALSKRFGTKYRVGVSADVMYPMSGTSFDWVKFAADVPISFLIELRDLGEYGFLLPPEQIIPTGLETMDAFIEMDRTTRLLGYYVCLEVKMNYKQIFLLIPLISISAEYVSYENHKVYKIIPSSDKEVQILVDLQKQNEYFFWSDIIDISSDVRVMVAPGRQEEFEDYLFSVGITPKIVIEDVKRSIENQLRRPTQTSRNSADYAWDYYQTLDEITDWLRKIAEEYSDIVTLVNIGRTVEGRDIVGVKINYKDSPTLGMIEGGIHAREWISPATVTWIIKEFLTSNDPEVRALAENIVWHIFPVVNPDGYAYTFTNNRMWRKNRNPLNHTSCGQWGLSDDMSNGIDLNRNFGFVWMTVGASQNPCAETYAGPVPFSEFEALAIANYVGEIQTQGNLVFYYAFHSYSQMVLVPYSHVGGADVLDADNYGDMYEIAIKGMDKLRGLYGTDYIVGTSKDILYEVSGSSFDWVKGGANVPIVYLFELRDIGEFGFLLPPELIISNNEEIVAGLVEMDRVARQIGYYTSSGEKVILSTLLCVLFLILAL</sequence>
<name>A0ACC1CPG2_9NEOP</name>
<protein>
    <submittedName>
        <fullName evidence="1">Uncharacterized protein</fullName>
    </submittedName>
</protein>
<keyword evidence="2" id="KW-1185">Reference proteome</keyword>